<comment type="function">
    <text evidence="11">Catalyzes the transfer of the gamma-phosphate of ATP to D-galactose to form alpha-D-galactose-1-phosphate (Gal-1-P).</text>
</comment>
<dbReference type="PROSITE" id="PS00106">
    <property type="entry name" value="GALACTOKINASE"/>
    <property type="match status" value="1"/>
</dbReference>
<comment type="subcellular location">
    <subcellularLocation>
        <location evidence="11">Cytoplasm</location>
    </subcellularLocation>
</comment>
<dbReference type="PRINTS" id="PR00959">
    <property type="entry name" value="MEVGALKINASE"/>
</dbReference>
<evidence type="ECO:0000256" key="11">
    <source>
        <dbReference type="HAMAP-Rule" id="MF_00246"/>
    </source>
</evidence>
<keyword evidence="9 11" id="KW-0299">Galactose metabolism</keyword>
<feature type="domain" description="GHMP kinase C-terminal" evidence="14">
    <location>
        <begin position="280"/>
        <end position="360"/>
    </location>
</feature>
<dbReference type="PANTHER" id="PTHR10457:SF7">
    <property type="entry name" value="GALACTOKINASE-RELATED"/>
    <property type="match status" value="1"/>
</dbReference>
<dbReference type="Pfam" id="PF00288">
    <property type="entry name" value="GHMP_kinases_N"/>
    <property type="match status" value="1"/>
</dbReference>
<evidence type="ECO:0000256" key="10">
    <source>
        <dbReference type="ARBA" id="ARBA00023277"/>
    </source>
</evidence>
<comment type="catalytic activity">
    <reaction evidence="11">
        <text>alpha-D-galactose + ATP = alpha-D-galactose 1-phosphate + ADP + H(+)</text>
        <dbReference type="Rhea" id="RHEA:13553"/>
        <dbReference type="ChEBI" id="CHEBI:15378"/>
        <dbReference type="ChEBI" id="CHEBI:28061"/>
        <dbReference type="ChEBI" id="CHEBI:30616"/>
        <dbReference type="ChEBI" id="CHEBI:58336"/>
        <dbReference type="ChEBI" id="CHEBI:456216"/>
        <dbReference type="EC" id="2.7.1.6"/>
    </reaction>
</comment>
<organism evidence="16 17">
    <name type="scientific">Melioribacter roseus (strain DSM 23840 / JCM 17771 / VKM B-2668 / P3M-2)</name>
    <dbReference type="NCBI Taxonomy" id="1191523"/>
    <lineage>
        <taxon>Bacteria</taxon>
        <taxon>Pseudomonadati</taxon>
        <taxon>Ignavibacteriota</taxon>
        <taxon>Ignavibacteria</taxon>
        <taxon>Ignavibacteriales</taxon>
        <taxon>Melioribacteraceae</taxon>
        <taxon>Melioribacter</taxon>
    </lineage>
</organism>
<dbReference type="InterPro" id="IPR019539">
    <property type="entry name" value="GalKase_N"/>
</dbReference>
<feature type="domain" description="GHMP kinase N-terminal" evidence="13">
    <location>
        <begin position="88"/>
        <end position="176"/>
    </location>
</feature>
<dbReference type="Pfam" id="PF10509">
    <property type="entry name" value="GalKase_gal_bdg"/>
    <property type="match status" value="1"/>
</dbReference>
<feature type="domain" description="Galactokinase N-terminal" evidence="15">
    <location>
        <begin position="7"/>
        <end position="55"/>
    </location>
</feature>
<comment type="pathway">
    <text evidence="11">Carbohydrate metabolism; galactose metabolism.</text>
</comment>
<dbReference type="GO" id="GO:0005829">
    <property type="term" value="C:cytosol"/>
    <property type="evidence" value="ECO:0007669"/>
    <property type="project" value="TreeGrafter"/>
</dbReference>
<keyword evidence="7 11" id="KW-0067">ATP-binding</keyword>
<dbReference type="Proteomes" id="UP000009011">
    <property type="component" value="Chromosome"/>
</dbReference>
<dbReference type="KEGG" id="mro:MROS_0468"/>
<dbReference type="HOGENOM" id="CLU_017814_2_1_10"/>
<evidence type="ECO:0000256" key="1">
    <source>
        <dbReference type="ARBA" id="ARBA00006566"/>
    </source>
</evidence>
<feature type="binding site" evidence="11">
    <location>
        <begin position="118"/>
        <end position="124"/>
    </location>
    <ligand>
        <name>ATP</name>
        <dbReference type="ChEBI" id="CHEBI:30616"/>
    </ligand>
</feature>
<dbReference type="GO" id="GO:0005524">
    <property type="term" value="F:ATP binding"/>
    <property type="evidence" value="ECO:0007669"/>
    <property type="project" value="UniProtKB-UniRule"/>
</dbReference>
<dbReference type="RefSeq" id="WP_014855148.1">
    <property type="nucleotide sequence ID" value="NC_018178.1"/>
</dbReference>
<evidence type="ECO:0000256" key="5">
    <source>
        <dbReference type="ARBA" id="ARBA00022741"/>
    </source>
</evidence>
<evidence type="ECO:0000259" key="14">
    <source>
        <dbReference type="Pfam" id="PF08544"/>
    </source>
</evidence>
<dbReference type="FunFam" id="3.30.70.890:FF:000001">
    <property type="entry name" value="Galactokinase"/>
    <property type="match status" value="1"/>
</dbReference>
<dbReference type="PROSITE" id="PS00627">
    <property type="entry name" value="GHMP_KINASES_ATP"/>
    <property type="match status" value="1"/>
</dbReference>
<evidence type="ECO:0000259" key="15">
    <source>
        <dbReference type="Pfam" id="PF10509"/>
    </source>
</evidence>
<dbReference type="GO" id="GO:0000287">
    <property type="term" value="F:magnesium ion binding"/>
    <property type="evidence" value="ECO:0007669"/>
    <property type="project" value="UniProtKB-UniRule"/>
</dbReference>
<evidence type="ECO:0000259" key="13">
    <source>
        <dbReference type="Pfam" id="PF00288"/>
    </source>
</evidence>
<dbReference type="InterPro" id="IPR019741">
    <property type="entry name" value="Galactokinase_CS"/>
</dbReference>
<feature type="binding site" evidence="11">
    <location>
        <begin position="31"/>
        <end position="34"/>
    </location>
    <ligand>
        <name>substrate</name>
    </ligand>
</feature>
<keyword evidence="5 11" id="KW-0547">Nucleotide-binding</keyword>
<name>I7A153_MELRP</name>
<accession>I7A153</accession>
<feature type="binding site" evidence="11">
    <location>
        <position position="218"/>
    </location>
    <ligand>
        <name>substrate</name>
    </ligand>
</feature>
<dbReference type="InterPro" id="IPR000705">
    <property type="entry name" value="Galactokinase"/>
</dbReference>
<keyword evidence="8 11" id="KW-0460">Magnesium</keyword>
<dbReference type="STRING" id="1191523.MROS_0468"/>
<dbReference type="InterPro" id="IPR020568">
    <property type="entry name" value="Ribosomal_Su5_D2-typ_SF"/>
</dbReference>
<reference evidence="16 17" key="1">
    <citation type="journal article" date="2013" name="PLoS ONE">
        <title>Genomic analysis of Melioribacter roseus, facultatively anaerobic organotrophic bacterium representing a novel deep lineage within Bacteriodetes/Chlorobi group.</title>
        <authorList>
            <person name="Kadnikov V.V."/>
            <person name="Mardanov A.V."/>
            <person name="Podosokorskaya O.A."/>
            <person name="Gavrilov S.N."/>
            <person name="Kublanov I.V."/>
            <person name="Beletsky A.V."/>
            <person name="Bonch-Osmolovskaya E.A."/>
            <person name="Ravin N.V."/>
        </authorList>
    </citation>
    <scope>NUCLEOTIDE SEQUENCE [LARGE SCALE GENOMIC DNA]</scope>
    <source>
        <strain evidence="17">JCM 17771 / P3M-2</strain>
    </source>
</reference>
<dbReference type="EMBL" id="CP003557">
    <property type="protein sequence ID" value="AFN73711.1"/>
    <property type="molecule type" value="Genomic_DNA"/>
</dbReference>
<evidence type="ECO:0000256" key="7">
    <source>
        <dbReference type="ARBA" id="ARBA00022840"/>
    </source>
</evidence>
<dbReference type="PIRSF" id="PIRSF000530">
    <property type="entry name" value="Galactokinase"/>
    <property type="match status" value="1"/>
</dbReference>
<dbReference type="EC" id="2.7.1.6" evidence="11 12"/>
<dbReference type="InterPro" id="IPR006204">
    <property type="entry name" value="GHMP_kinase_N_dom"/>
</dbReference>
<dbReference type="FunFam" id="3.30.230.10:FF:000017">
    <property type="entry name" value="Galactokinase"/>
    <property type="match status" value="1"/>
</dbReference>
<sequence>MIDSIKEKFYELFEGEPVIVRSPGRVNLIGEHTDYNMGFVLPAAIDKAVYYAIKPRKDKQVNLFAFDLNEEWQFEVDEVRKSEKSWANYLIGVVDQINQSGREIMGFDCVFGGNIPIGAGLSSSAAIEAGLAYALNNLFDLGFDKIELVKLAQRAENQFVGVQCGIMDQYINIFGKKGNVLRIDCRSLDYEYFPFEFDGVSVVLFNTNVSHSLASSEYNQRRKECSAGVDIIKQKYPHIESLRDVTLDMLEENKDQLDGVIYKRCKYVIEENERLLSACEALNKNDLREFGQFMYGSHQGLSKEYEVSCPELDYLVELVADREGVYGARMMGGGFGGCTINLIENKYVDSVSQFVKENYKKKFGIEAEVYITSINNGTEIIEL</sequence>
<feature type="binding site" evidence="11">
    <location>
        <position position="124"/>
    </location>
    <ligand>
        <name>Mg(2+)</name>
        <dbReference type="ChEBI" id="CHEBI:18420"/>
    </ligand>
</feature>
<gene>
    <name evidence="11" type="primary">galK</name>
    <name evidence="16" type="ordered locus">MROS_0468</name>
</gene>
<keyword evidence="2 11" id="KW-0963">Cytoplasm</keyword>
<dbReference type="GO" id="GO:0004335">
    <property type="term" value="F:galactokinase activity"/>
    <property type="evidence" value="ECO:0007669"/>
    <property type="project" value="UniProtKB-UniRule"/>
</dbReference>
<dbReference type="InterPro" id="IPR006203">
    <property type="entry name" value="GHMP_knse_ATP-bd_CS"/>
</dbReference>
<dbReference type="InterPro" id="IPR036554">
    <property type="entry name" value="GHMP_kinase_C_sf"/>
</dbReference>
<evidence type="ECO:0000256" key="6">
    <source>
        <dbReference type="ARBA" id="ARBA00022777"/>
    </source>
</evidence>
<dbReference type="InterPro" id="IPR022963">
    <property type="entry name" value="Galactokinase_bac"/>
</dbReference>
<dbReference type="GO" id="GO:0006012">
    <property type="term" value="P:galactose metabolic process"/>
    <property type="evidence" value="ECO:0007669"/>
    <property type="project" value="UniProtKB-UniRule"/>
</dbReference>
<keyword evidence="6 11" id="KW-0418">Kinase</keyword>
<dbReference type="UniPathway" id="UPA00214"/>
<dbReference type="PATRIC" id="fig|1191523.3.peg.487"/>
<keyword evidence="10 11" id="KW-0119">Carbohydrate metabolism</keyword>
<feature type="binding site" evidence="11">
    <location>
        <position position="156"/>
    </location>
    <ligand>
        <name>Mg(2+)</name>
        <dbReference type="ChEBI" id="CHEBI:18420"/>
    </ligand>
</feature>
<feature type="site" description="Transition state stabilizer" evidence="11">
    <location>
        <position position="25"/>
    </location>
</feature>
<keyword evidence="4 11" id="KW-0479">Metal-binding</keyword>
<protein>
    <recommendedName>
        <fullName evidence="11 12">Galactokinase</fullName>
        <ecNumber evidence="11 12">2.7.1.6</ecNumber>
    </recommendedName>
    <alternativeName>
        <fullName evidence="11">Galactose kinase</fullName>
    </alternativeName>
</protein>
<dbReference type="AlphaFoldDB" id="I7A153"/>
<dbReference type="Gene3D" id="3.30.230.10">
    <property type="match status" value="1"/>
</dbReference>
<dbReference type="SUPFAM" id="SSF54211">
    <property type="entry name" value="Ribosomal protein S5 domain 2-like"/>
    <property type="match status" value="1"/>
</dbReference>
<evidence type="ECO:0000256" key="12">
    <source>
        <dbReference type="NCBIfam" id="TIGR00131"/>
    </source>
</evidence>
<evidence type="ECO:0000256" key="9">
    <source>
        <dbReference type="ARBA" id="ARBA00023144"/>
    </source>
</evidence>
<dbReference type="Pfam" id="PF08544">
    <property type="entry name" value="GHMP_kinases_C"/>
    <property type="match status" value="1"/>
</dbReference>
<comment type="caution">
    <text evidence="11">Lacks conserved residue(s) required for the propagation of feature annotation.</text>
</comment>
<dbReference type="PANTHER" id="PTHR10457">
    <property type="entry name" value="MEVALONATE KINASE/GALACTOKINASE"/>
    <property type="match status" value="1"/>
</dbReference>
<dbReference type="InterPro" id="IPR013750">
    <property type="entry name" value="GHMP_kinase_C_dom"/>
</dbReference>
<evidence type="ECO:0000256" key="4">
    <source>
        <dbReference type="ARBA" id="ARBA00022723"/>
    </source>
</evidence>
<evidence type="ECO:0000256" key="2">
    <source>
        <dbReference type="ARBA" id="ARBA00022490"/>
    </source>
</evidence>
<dbReference type="eggNOG" id="COG0153">
    <property type="taxonomic scope" value="Bacteria"/>
</dbReference>
<keyword evidence="17" id="KW-1185">Reference proteome</keyword>
<feature type="active site" description="Proton acceptor" evidence="11">
    <location>
        <position position="168"/>
    </location>
</feature>
<dbReference type="PRINTS" id="PR00473">
    <property type="entry name" value="GALCTOKINASE"/>
</dbReference>
<dbReference type="Gene3D" id="3.30.70.890">
    <property type="entry name" value="GHMP kinase, C-terminal domain"/>
    <property type="match status" value="1"/>
</dbReference>
<dbReference type="InterPro" id="IPR014721">
    <property type="entry name" value="Ribsml_uS5_D2-typ_fold_subgr"/>
</dbReference>
<dbReference type="NCBIfam" id="NF003705">
    <property type="entry name" value="PRK05322.1"/>
    <property type="match status" value="1"/>
</dbReference>
<dbReference type="OrthoDB" id="250531at2"/>
<evidence type="ECO:0000313" key="16">
    <source>
        <dbReference type="EMBL" id="AFN73711.1"/>
    </source>
</evidence>
<evidence type="ECO:0000256" key="8">
    <source>
        <dbReference type="ARBA" id="ARBA00022842"/>
    </source>
</evidence>
<dbReference type="InterPro" id="IPR006206">
    <property type="entry name" value="Mevalonate/galactokinase"/>
</dbReference>
<evidence type="ECO:0000256" key="3">
    <source>
        <dbReference type="ARBA" id="ARBA00022679"/>
    </source>
</evidence>
<keyword evidence="3 11" id="KW-0808">Transferase</keyword>
<evidence type="ECO:0000313" key="17">
    <source>
        <dbReference type="Proteomes" id="UP000009011"/>
    </source>
</evidence>
<dbReference type="SUPFAM" id="SSF55060">
    <property type="entry name" value="GHMP Kinase, C-terminal domain"/>
    <property type="match status" value="1"/>
</dbReference>
<proteinExistence type="inferred from homology"/>
<dbReference type="NCBIfam" id="TIGR00131">
    <property type="entry name" value="gal_kin"/>
    <property type="match status" value="1"/>
</dbReference>
<dbReference type="HAMAP" id="MF_00246">
    <property type="entry name" value="Galactokinase"/>
    <property type="match status" value="1"/>
</dbReference>
<comment type="similarity">
    <text evidence="1 11">Belongs to the GHMP kinase family. GalK subfamily.</text>
</comment>